<comment type="subunit">
    <text evidence="8">Monomer.</text>
</comment>
<evidence type="ECO:0000256" key="2">
    <source>
        <dbReference type="ARBA" id="ARBA00022679"/>
    </source>
</evidence>
<dbReference type="PANTHER" id="PTHR14217">
    <property type="entry name" value="INOSITOL-TETRAKISPHOSPHATE 1-KINASE"/>
    <property type="match status" value="1"/>
</dbReference>
<evidence type="ECO:0000313" key="12">
    <source>
        <dbReference type="EnsemblMetazoa" id="XP_031788760"/>
    </source>
</evidence>
<dbReference type="InterPro" id="IPR041429">
    <property type="entry name" value="ITPK1_N"/>
</dbReference>
<dbReference type="GeneID" id="100117094"/>
<dbReference type="InterPro" id="IPR040464">
    <property type="entry name" value="InsP(3)kin_ATP-grasp"/>
</dbReference>
<dbReference type="Gene3D" id="3.30.1490.220">
    <property type="match status" value="1"/>
</dbReference>
<evidence type="ECO:0000256" key="6">
    <source>
        <dbReference type="ARBA" id="ARBA00022840"/>
    </source>
</evidence>
<dbReference type="EC" id="2.7.1.134" evidence="8"/>
<dbReference type="InterPro" id="IPR008656">
    <property type="entry name" value="Inositol_tetrakis-P_1-kinase"/>
</dbReference>
<dbReference type="GO" id="GO:0005737">
    <property type="term" value="C:cytoplasm"/>
    <property type="evidence" value="ECO:0007669"/>
    <property type="project" value="TreeGrafter"/>
</dbReference>
<dbReference type="GO" id="GO:0052726">
    <property type="term" value="F:inositol-1,3,4-trisphosphate 5-kinase activity"/>
    <property type="evidence" value="ECO:0007669"/>
    <property type="project" value="InterPro"/>
</dbReference>
<dbReference type="GO" id="GO:0032957">
    <property type="term" value="P:inositol trisphosphate metabolic process"/>
    <property type="evidence" value="ECO:0007669"/>
    <property type="project" value="InterPro"/>
</dbReference>
<feature type="binding site" evidence="9">
    <location>
        <position position="104"/>
    </location>
    <ligand>
        <name>ATP</name>
        <dbReference type="ChEBI" id="CHEBI:30616"/>
    </ligand>
</feature>
<dbReference type="RefSeq" id="XP_031788760.1">
    <property type="nucleotide sequence ID" value="XM_031932900.2"/>
</dbReference>
<comment type="function">
    <text evidence="8">Kinase that can phosphorylate various inositol polyphosphate such as Ins(3,4,5,6)P4 or Ins(1,3,4)P3.</text>
</comment>
<dbReference type="GO" id="GO:0047325">
    <property type="term" value="F:inositol-3,4,5,6-tetrakisphosphate 1-kinase activity"/>
    <property type="evidence" value="ECO:0007669"/>
    <property type="project" value="UniProtKB-EC"/>
</dbReference>
<dbReference type="EnsemblMetazoa" id="XM_031932900">
    <property type="protein sequence ID" value="XP_031788760"/>
    <property type="gene ID" value="LOC100117094"/>
</dbReference>
<protein>
    <recommendedName>
        <fullName evidence="8">Inositol-tetrakisphosphate 1-kinase</fullName>
        <ecNumber evidence="8">2.7.1.134</ecNumber>
    </recommendedName>
</protein>
<evidence type="ECO:0000256" key="3">
    <source>
        <dbReference type="ARBA" id="ARBA00022723"/>
    </source>
</evidence>
<keyword evidence="7 8" id="KW-0460">Magnesium</keyword>
<keyword evidence="6 8" id="KW-0067">ATP-binding</keyword>
<evidence type="ECO:0000256" key="8">
    <source>
        <dbReference type="PIRNR" id="PIRNR038186"/>
    </source>
</evidence>
<comment type="cofactor">
    <cofactor evidence="8">
        <name>Mg(2+)</name>
        <dbReference type="ChEBI" id="CHEBI:18420"/>
    </cofactor>
    <text evidence="8">Binds 2 magnesium ions per subunit.</text>
</comment>
<keyword evidence="5 8" id="KW-0418">Kinase</keyword>
<keyword evidence="13" id="KW-1185">Reference proteome</keyword>
<feature type="domain" description="Inositol 1,3,4-trisphosphate 5/6-kinase ATP-grasp" evidence="10">
    <location>
        <begin position="118"/>
        <end position="289"/>
    </location>
</feature>
<dbReference type="SMR" id="A0A7M7TB80"/>
<feature type="binding site" evidence="9">
    <location>
        <position position="164"/>
    </location>
    <ligand>
        <name>1D-myo-inositol 1,3,4-trisphosphate</name>
        <dbReference type="ChEBI" id="CHEBI:58414"/>
    </ligand>
</feature>
<feature type="binding site" evidence="9">
    <location>
        <position position="211"/>
    </location>
    <ligand>
        <name>ATP</name>
        <dbReference type="ChEBI" id="CHEBI:30616"/>
    </ligand>
</feature>
<organism evidence="12 13">
    <name type="scientific">Nasonia vitripennis</name>
    <name type="common">Parasitic wasp</name>
    <dbReference type="NCBI Taxonomy" id="7425"/>
    <lineage>
        <taxon>Eukaryota</taxon>
        <taxon>Metazoa</taxon>
        <taxon>Ecdysozoa</taxon>
        <taxon>Arthropoda</taxon>
        <taxon>Hexapoda</taxon>
        <taxon>Insecta</taxon>
        <taxon>Pterygota</taxon>
        <taxon>Neoptera</taxon>
        <taxon>Endopterygota</taxon>
        <taxon>Hymenoptera</taxon>
        <taxon>Apocrita</taxon>
        <taxon>Proctotrupomorpha</taxon>
        <taxon>Chalcidoidea</taxon>
        <taxon>Pteromalidae</taxon>
        <taxon>Pteromalinae</taxon>
        <taxon>Nasonia</taxon>
    </lineage>
</organism>
<dbReference type="AlphaFoldDB" id="A0A7M7TB80"/>
<evidence type="ECO:0000256" key="1">
    <source>
        <dbReference type="ARBA" id="ARBA00009601"/>
    </source>
</evidence>
<dbReference type="PANTHER" id="PTHR14217:SF1">
    <property type="entry name" value="INOSITOL-TETRAKISPHOSPHATE 1-KINASE"/>
    <property type="match status" value="1"/>
</dbReference>
<evidence type="ECO:0000256" key="4">
    <source>
        <dbReference type="ARBA" id="ARBA00022741"/>
    </source>
</evidence>
<dbReference type="Gene3D" id="3.40.50.11370">
    <property type="match status" value="1"/>
</dbReference>
<keyword evidence="2 8" id="KW-0808">Transferase</keyword>
<evidence type="ECO:0000256" key="5">
    <source>
        <dbReference type="ARBA" id="ARBA00022777"/>
    </source>
</evidence>
<evidence type="ECO:0000256" key="7">
    <source>
        <dbReference type="ARBA" id="ARBA00022842"/>
    </source>
</evidence>
<feature type="binding site" evidence="9">
    <location>
        <position position="57"/>
    </location>
    <ligand>
        <name>1D-myo-inositol 1,3,4,6-tetrakisphosphate</name>
        <dbReference type="ChEBI" id="CHEBI:57660"/>
    </ligand>
</feature>
<feature type="binding site" evidence="9">
    <location>
        <position position="16"/>
    </location>
    <ligand>
        <name>1D-myo-inositol 1,3,4-trisphosphate</name>
        <dbReference type="ChEBI" id="CHEBI:58414"/>
    </ligand>
</feature>
<feature type="domain" description="Inositol-tetrakisphosphate 1-kinase N-terminal" evidence="11">
    <location>
        <begin position="7"/>
        <end position="97"/>
    </location>
</feature>
<dbReference type="PIRSF" id="PIRSF038186">
    <property type="entry name" value="ITPK"/>
    <property type="match status" value="1"/>
</dbReference>
<name>A0A7M7TB80_NASVI</name>
<evidence type="ECO:0000259" key="11">
    <source>
        <dbReference type="Pfam" id="PF17927"/>
    </source>
</evidence>
<dbReference type="GO" id="GO:0000287">
    <property type="term" value="F:magnesium ion binding"/>
    <property type="evidence" value="ECO:0007669"/>
    <property type="project" value="InterPro"/>
</dbReference>
<accession>A0A7M7TB80</accession>
<keyword evidence="3 8" id="KW-0479">Metal-binding</keyword>
<comment type="similarity">
    <text evidence="1 8">Belongs to the ITPK1 family.</text>
</comment>
<feature type="binding site" evidence="9">
    <location>
        <position position="196"/>
    </location>
    <ligand>
        <name>1D-myo-inositol 1,3,4-trisphosphate</name>
        <dbReference type="ChEBI" id="CHEBI:58414"/>
    </ligand>
</feature>
<dbReference type="Pfam" id="PF17927">
    <property type="entry name" value="Ins134_P3_kin_N"/>
    <property type="match status" value="1"/>
</dbReference>
<feature type="binding site" evidence="9">
    <location>
        <begin position="185"/>
        <end position="196"/>
    </location>
    <ligand>
        <name>ATP</name>
        <dbReference type="ChEBI" id="CHEBI:30616"/>
    </ligand>
</feature>
<dbReference type="Proteomes" id="UP000002358">
    <property type="component" value="Chromosome 5"/>
</dbReference>
<feature type="binding site" evidence="9">
    <location>
        <position position="153"/>
    </location>
    <ligand>
        <name>ATP</name>
        <dbReference type="ChEBI" id="CHEBI:30616"/>
    </ligand>
</feature>
<dbReference type="SUPFAM" id="SSF56059">
    <property type="entry name" value="Glutathione synthetase ATP-binding domain-like"/>
    <property type="match status" value="1"/>
</dbReference>
<keyword evidence="4 8" id="KW-0547">Nucleotide-binding</keyword>
<evidence type="ECO:0000256" key="9">
    <source>
        <dbReference type="PIRSR" id="PIRSR038186-1"/>
    </source>
</evidence>
<evidence type="ECO:0000313" key="13">
    <source>
        <dbReference type="Proteomes" id="UP000002358"/>
    </source>
</evidence>
<evidence type="ECO:0000259" key="10">
    <source>
        <dbReference type="Pfam" id="PF05770"/>
    </source>
</evidence>
<dbReference type="Pfam" id="PF05770">
    <property type="entry name" value="Ins134_P3_kin"/>
    <property type="match status" value="1"/>
</dbReference>
<comment type="catalytic activity">
    <reaction evidence="8">
        <text>1D-myo-inositol 3,4,5,6-tetrakisphosphate + ATP = 1D-myo-inositol 1,3,4,5,6-pentakisphosphate + ADP + H(+)</text>
        <dbReference type="Rhea" id="RHEA:12452"/>
        <dbReference type="ChEBI" id="CHEBI:15378"/>
        <dbReference type="ChEBI" id="CHEBI:30616"/>
        <dbReference type="ChEBI" id="CHEBI:57539"/>
        <dbReference type="ChEBI" id="CHEBI:57733"/>
        <dbReference type="ChEBI" id="CHEBI:456216"/>
        <dbReference type="EC" id="2.7.1.134"/>
    </reaction>
</comment>
<sequence>MGDQKRVIGYWISEKKRQKFNWTEFEDVCAKEGFLLKMINIETSLESQGPIHVFFHKLTDILSHAEDGNKHAKIIVKRVQDYIRKHPELIVIDPLENVRNLRNRHRSYEMIHNGLKYDDDVFIPNFVEINSNCLPEIMDSFRENGIKFPCVCKPLIAQGSSDAHKMMVVFNEQGFSDIQPPCVAQNLINHNAILYKIFIVDDKYHIVERPSLKNFYPKDCELMNTIFFNSHDISKSGSNSKWSVISAEEHDLAAKPKFQVFEKIVERIEKIFGLLLVGVDVVIENHTESKCPTFKKCLSDDLDSGFESDKRKKQSTL</sequence>
<dbReference type="GO" id="GO:0052725">
    <property type="term" value="F:inositol-1,3,4-trisphosphate 6-kinase activity"/>
    <property type="evidence" value="ECO:0007669"/>
    <property type="project" value="InterPro"/>
</dbReference>
<proteinExistence type="inferred from homology"/>
<reference evidence="12" key="1">
    <citation type="submission" date="2021-01" db="UniProtKB">
        <authorList>
            <consortium name="EnsemblMetazoa"/>
        </authorList>
    </citation>
    <scope>IDENTIFICATION</scope>
</reference>
<dbReference type="GO" id="GO:0005524">
    <property type="term" value="F:ATP binding"/>
    <property type="evidence" value="ECO:0007669"/>
    <property type="project" value="UniProtKB-KW"/>
</dbReference>